<dbReference type="AlphaFoldDB" id="A0A7H9EJV2"/>
<gene>
    <name evidence="1" type="ORF">GTO87_04765</name>
</gene>
<reference evidence="1 2" key="1">
    <citation type="submission" date="2020-01" db="EMBL/GenBank/DDBJ databases">
        <title>Complete and circular genome sequences of six lactobacillus isolates from horses.</title>
        <authorList>
            <person name="Hassan H.M."/>
        </authorList>
    </citation>
    <scope>NUCLEOTIDE SEQUENCE [LARGE SCALE GENOMIC DNA]</scope>
    <source>
        <strain evidence="1 2">1A</strain>
    </source>
</reference>
<evidence type="ECO:0000313" key="1">
    <source>
        <dbReference type="EMBL" id="QLL77980.1"/>
    </source>
</evidence>
<sequence>MKQFPIVVRFDNAYFDKKENLIINGRKLSEAMRKKNRPYASVAGTLVSDRDNTYFVPFRSHLNKQN</sequence>
<dbReference type="EMBL" id="CP047418">
    <property type="protein sequence ID" value="QLL77980.1"/>
    <property type="molecule type" value="Genomic_DNA"/>
</dbReference>
<name>A0A7H9EJV2_9LACO</name>
<evidence type="ECO:0000313" key="2">
    <source>
        <dbReference type="Proteomes" id="UP000510886"/>
    </source>
</evidence>
<dbReference type="RefSeq" id="WP_180848314.1">
    <property type="nucleotide sequence ID" value="NZ_CP047418.1"/>
</dbReference>
<dbReference type="Proteomes" id="UP000510886">
    <property type="component" value="Chromosome"/>
</dbReference>
<dbReference type="KEGG" id="lsw:GTO87_04765"/>
<proteinExistence type="predicted"/>
<accession>A0A7H9EJV2</accession>
<organism evidence="1 2">
    <name type="scientific">Ligilactobacillus saerimneri</name>
    <dbReference type="NCBI Taxonomy" id="228229"/>
    <lineage>
        <taxon>Bacteria</taxon>
        <taxon>Bacillati</taxon>
        <taxon>Bacillota</taxon>
        <taxon>Bacilli</taxon>
        <taxon>Lactobacillales</taxon>
        <taxon>Lactobacillaceae</taxon>
        <taxon>Ligilactobacillus</taxon>
    </lineage>
</organism>
<protein>
    <submittedName>
        <fullName evidence="1">Uncharacterized protein</fullName>
    </submittedName>
</protein>